<dbReference type="Proteomes" id="UP000735302">
    <property type="component" value="Unassembled WGS sequence"/>
</dbReference>
<reference evidence="1 2" key="1">
    <citation type="journal article" date="2021" name="Elife">
        <title>Chloroplast acquisition without the gene transfer in kleptoplastic sea slugs, Plakobranchus ocellatus.</title>
        <authorList>
            <person name="Maeda T."/>
            <person name="Takahashi S."/>
            <person name="Yoshida T."/>
            <person name="Shimamura S."/>
            <person name="Takaki Y."/>
            <person name="Nagai Y."/>
            <person name="Toyoda A."/>
            <person name="Suzuki Y."/>
            <person name="Arimoto A."/>
            <person name="Ishii H."/>
            <person name="Satoh N."/>
            <person name="Nishiyama T."/>
            <person name="Hasebe M."/>
            <person name="Maruyama T."/>
            <person name="Minagawa J."/>
            <person name="Obokata J."/>
            <person name="Shigenobu S."/>
        </authorList>
    </citation>
    <scope>NUCLEOTIDE SEQUENCE [LARGE SCALE GENOMIC DNA]</scope>
</reference>
<dbReference type="AlphaFoldDB" id="A0AAV4DJK3"/>
<evidence type="ECO:0000313" key="2">
    <source>
        <dbReference type="Proteomes" id="UP000735302"/>
    </source>
</evidence>
<evidence type="ECO:0000313" key="1">
    <source>
        <dbReference type="EMBL" id="GFO44428.1"/>
    </source>
</evidence>
<comment type="caution">
    <text evidence="1">The sequence shown here is derived from an EMBL/GenBank/DDBJ whole genome shotgun (WGS) entry which is preliminary data.</text>
</comment>
<dbReference type="EMBL" id="BLXT01007956">
    <property type="protein sequence ID" value="GFO44428.1"/>
    <property type="molecule type" value="Genomic_DNA"/>
</dbReference>
<accession>A0AAV4DJK3</accession>
<protein>
    <submittedName>
        <fullName evidence="1">Fibrous sheath cabyr-binding protein-like</fullName>
    </submittedName>
</protein>
<organism evidence="1 2">
    <name type="scientific">Plakobranchus ocellatus</name>
    <dbReference type="NCBI Taxonomy" id="259542"/>
    <lineage>
        <taxon>Eukaryota</taxon>
        <taxon>Metazoa</taxon>
        <taxon>Spiralia</taxon>
        <taxon>Lophotrochozoa</taxon>
        <taxon>Mollusca</taxon>
        <taxon>Gastropoda</taxon>
        <taxon>Heterobranchia</taxon>
        <taxon>Euthyneura</taxon>
        <taxon>Panpulmonata</taxon>
        <taxon>Sacoglossa</taxon>
        <taxon>Placobranchoidea</taxon>
        <taxon>Plakobranchidae</taxon>
        <taxon>Plakobranchus</taxon>
    </lineage>
</organism>
<name>A0AAV4DJK3_9GAST</name>
<keyword evidence="2" id="KW-1185">Reference proteome</keyword>
<gene>
    <name evidence="1" type="ORF">PoB_007093300</name>
</gene>
<proteinExistence type="predicted"/>
<sequence length="99" mass="11469">MDWDLRPVIVLIIRVKCGEKHPLKCMLKGRVSCGDQGEQVRMATGLLLGQGLGKRYEEATQWPQRDRLQESSTFQDFSQYEKSGKEEDKIVNRILLIEF</sequence>